<organism evidence="2 3">
    <name type="scientific">Papaver nudicaule</name>
    <name type="common">Iceland poppy</name>
    <dbReference type="NCBI Taxonomy" id="74823"/>
    <lineage>
        <taxon>Eukaryota</taxon>
        <taxon>Viridiplantae</taxon>
        <taxon>Streptophyta</taxon>
        <taxon>Embryophyta</taxon>
        <taxon>Tracheophyta</taxon>
        <taxon>Spermatophyta</taxon>
        <taxon>Magnoliopsida</taxon>
        <taxon>Ranunculales</taxon>
        <taxon>Papaveraceae</taxon>
        <taxon>Papaveroideae</taxon>
        <taxon>Papaver</taxon>
    </lineage>
</organism>
<feature type="coiled-coil region" evidence="1">
    <location>
        <begin position="3"/>
        <end position="44"/>
    </location>
</feature>
<reference evidence="2" key="1">
    <citation type="submission" date="2022-03" db="EMBL/GenBank/DDBJ databases">
        <title>A functionally conserved STORR gene fusion in Papaver species that diverged 16.8 million years ago.</title>
        <authorList>
            <person name="Catania T."/>
        </authorList>
    </citation>
    <scope>NUCLEOTIDE SEQUENCE</scope>
    <source>
        <strain evidence="2">S-191538</strain>
    </source>
</reference>
<dbReference type="EMBL" id="JAJJMA010121303">
    <property type="protein sequence ID" value="MCL7032248.1"/>
    <property type="molecule type" value="Genomic_DNA"/>
</dbReference>
<dbReference type="AlphaFoldDB" id="A0AA41SER4"/>
<sequence>TSKDEALKQRESLSVEVGTLREELQKVREDRDCQLAQVKSLTDEVVKYKEYTGISTAQLDNLSVKSRSLE</sequence>
<evidence type="ECO:0000313" key="2">
    <source>
        <dbReference type="EMBL" id="MCL7032248.1"/>
    </source>
</evidence>
<proteinExistence type="predicted"/>
<comment type="caution">
    <text evidence="2">The sequence shown here is derived from an EMBL/GenBank/DDBJ whole genome shotgun (WGS) entry which is preliminary data.</text>
</comment>
<dbReference type="Proteomes" id="UP001177140">
    <property type="component" value="Unassembled WGS sequence"/>
</dbReference>
<keyword evidence="3" id="KW-1185">Reference proteome</keyword>
<name>A0AA41SER4_PAPNU</name>
<evidence type="ECO:0000313" key="3">
    <source>
        <dbReference type="Proteomes" id="UP001177140"/>
    </source>
</evidence>
<keyword evidence="1" id="KW-0175">Coiled coil</keyword>
<evidence type="ECO:0000256" key="1">
    <source>
        <dbReference type="SAM" id="Coils"/>
    </source>
</evidence>
<protein>
    <submittedName>
        <fullName evidence="2">Uncharacterized protein</fullName>
    </submittedName>
</protein>
<feature type="non-terminal residue" evidence="2">
    <location>
        <position position="1"/>
    </location>
</feature>
<gene>
    <name evidence="2" type="ORF">MKW94_019757</name>
</gene>
<feature type="non-terminal residue" evidence="2">
    <location>
        <position position="70"/>
    </location>
</feature>
<accession>A0AA41SER4</accession>